<name>A0ABU4T1E5_9PSEU</name>
<protein>
    <submittedName>
        <fullName evidence="1">Uncharacterized protein</fullName>
    </submittedName>
</protein>
<sequence length="42" mass="4349">MPFAARAWASISEDIGPADRIDQHSVVQGPMIAAVLVVNSAG</sequence>
<keyword evidence="2" id="KW-1185">Reference proteome</keyword>
<comment type="caution">
    <text evidence="1">The sequence shown here is derived from an EMBL/GenBank/DDBJ whole genome shotgun (WGS) entry which is preliminary data.</text>
</comment>
<dbReference type="EMBL" id="JAXAVW010000013">
    <property type="protein sequence ID" value="MDX8031984.1"/>
    <property type="molecule type" value="Genomic_DNA"/>
</dbReference>
<evidence type="ECO:0000313" key="2">
    <source>
        <dbReference type="Proteomes" id="UP001285521"/>
    </source>
</evidence>
<dbReference type="Proteomes" id="UP001285521">
    <property type="component" value="Unassembled WGS sequence"/>
</dbReference>
<gene>
    <name evidence="1" type="ORF">SK803_17300</name>
</gene>
<proteinExistence type="predicted"/>
<evidence type="ECO:0000313" key="1">
    <source>
        <dbReference type="EMBL" id="MDX8031984.1"/>
    </source>
</evidence>
<reference evidence="1 2" key="1">
    <citation type="submission" date="2023-11" db="EMBL/GenBank/DDBJ databases">
        <title>Lentzea sokolovensis, sp. nov., Lentzea kristufkii, sp. nov., and Lentzea miocenensis, sp. nov., rare actinobacteria from Sokolov Coal Basin, Miocene lacustrine sediment, Czech Republic.</title>
        <authorList>
            <person name="Lara A."/>
            <person name="Kotroba L."/>
            <person name="Nouioui I."/>
            <person name="Neumann-Schaal M."/>
            <person name="Mast Y."/>
            <person name="Chronakova A."/>
        </authorList>
    </citation>
    <scope>NUCLEOTIDE SEQUENCE [LARGE SCALE GENOMIC DNA]</scope>
    <source>
        <strain evidence="1 2">BCCO 10_0856</strain>
    </source>
</reference>
<dbReference type="RefSeq" id="WP_319967037.1">
    <property type="nucleotide sequence ID" value="NZ_JAXAVW010000013.1"/>
</dbReference>
<accession>A0ABU4T1E5</accession>
<organism evidence="1 2">
    <name type="scientific">Lentzea miocenica</name>
    <dbReference type="NCBI Taxonomy" id="3095431"/>
    <lineage>
        <taxon>Bacteria</taxon>
        <taxon>Bacillati</taxon>
        <taxon>Actinomycetota</taxon>
        <taxon>Actinomycetes</taxon>
        <taxon>Pseudonocardiales</taxon>
        <taxon>Pseudonocardiaceae</taxon>
        <taxon>Lentzea</taxon>
    </lineage>
</organism>
<reference evidence="1 2" key="2">
    <citation type="submission" date="2023-11" db="EMBL/GenBank/DDBJ databases">
        <authorList>
            <person name="Lara A.C."/>
            <person name="Chronakova A."/>
        </authorList>
    </citation>
    <scope>NUCLEOTIDE SEQUENCE [LARGE SCALE GENOMIC DNA]</scope>
    <source>
        <strain evidence="1 2">BCCO 10_0856</strain>
    </source>
</reference>